<proteinExistence type="predicted"/>
<gene>
    <name evidence="2" type="primary">wbiP</name>
    <name evidence="2" type="ORF">NCTC8622_04361</name>
</gene>
<dbReference type="AlphaFoldDB" id="A0A376U796"/>
<evidence type="ECO:0000259" key="1">
    <source>
        <dbReference type="Pfam" id="PF00535"/>
    </source>
</evidence>
<dbReference type="GO" id="GO:0016758">
    <property type="term" value="F:hexosyltransferase activity"/>
    <property type="evidence" value="ECO:0007669"/>
    <property type="project" value="UniProtKB-ARBA"/>
</dbReference>
<keyword evidence="2" id="KW-0808">Transferase</keyword>
<protein>
    <submittedName>
        <fullName evidence="2">Glycosyl transferase family protein</fullName>
    </submittedName>
</protein>
<accession>A0A376U796</accession>
<evidence type="ECO:0000313" key="3">
    <source>
        <dbReference type="Proteomes" id="UP000254079"/>
    </source>
</evidence>
<dbReference type="EMBL" id="UGCP01000002">
    <property type="protein sequence ID" value="STI85277.1"/>
    <property type="molecule type" value="Genomic_DNA"/>
</dbReference>
<dbReference type="Gene3D" id="3.90.550.10">
    <property type="entry name" value="Spore Coat Polysaccharide Biosynthesis Protein SpsA, Chain A"/>
    <property type="match status" value="1"/>
</dbReference>
<dbReference type="InterPro" id="IPR001173">
    <property type="entry name" value="Glyco_trans_2-like"/>
</dbReference>
<sequence>MKRPYFSFLLCVNKDEGFLNDALESIINQDYSYEYEIIVIANNCDDNLWAYLNSVESDKLKIHRTNIGQLAFNLNYGANIARGEYIVRMDADDVSTPNRLKILEAAIQENNYPDVIGTSVYFISETGRIIKKYVPPLGEVKSALIKNPFVHPTVAIKKVSLFKIGGYLGGFQSEDNDLWIRMLRAHEFKLVNIDSVTLFYRINDHQTRGRVLPYAEVASYALREFLLKKENKIFCGASYQYWKGAYTSKKIRYETYENNAYGIKYIYCKEVC</sequence>
<dbReference type="PANTHER" id="PTHR22916:SF3">
    <property type="entry name" value="UDP-GLCNAC:BETAGAL BETA-1,3-N-ACETYLGLUCOSAMINYLTRANSFERASE-LIKE PROTEIN 1"/>
    <property type="match status" value="1"/>
</dbReference>
<reference evidence="2 3" key="1">
    <citation type="submission" date="2018-06" db="EMBL/GenBank/DDBJ databases">
        <authorList>
            <consortium name="Pathogen Informatics"/>
            <person name="Doyle S."/>
        </authorList>
    </citation>
    <scope>NUCLEOTIDE SEQUENCE [LARGE SCALE GENOMIC DNA]</scope>
    <source>
        <strain evidence="2 3">NCTC8622</strain>
    </source>
</reference>
<dbReference type="InterPro" id="IPR029044">
    <property type="entry name" value="Nucleotide-diphossugar_trans"/>
</dbReference>
<name>A0A376U796_ECOLX</name>
<dbReference type="Proteomes" id="UP000254079">
    <property type="component" value="Unassembled WGS sequence"/>
</dbReference>
<dbReference type="Pfam" id="PF00535">
    <property type="entry name" value="Glycos_transf_2"/>
    <property type="match status" value="1"/>
</dbReference>
<organism evidence="2 3">
    <name type="scientific">Escherichia coli</name>
    <dbReference type="NCBI Taxonomy" id="562"/>
    <lineage>
        <taxon>Bacteria</taxon>
        <taxon>Pseudomonadati</taxon>
        <taxon>Pseudomonadota</taxon>
        <taxon>Gammaproteobacteria</taxon>
        <taxon>Enterobacterales</taxon>
        <taxon>Enterobacteriaceae</taxon>
        <taxon>Escherichia</taxon>
    </lineage>
</organism>
<feature type="domain" description="Glycosyltransferase 2-like" evidence="1">
    <location>
        <begin position="11"/>
        <end position="152"/>
    </location>
</feature>
<dbReference type="SUPFAM" id="SSF53448">
    <property type="entry name" value="Nucleotide-diphospho-sugar transferases"/>
    <property type="match status" value="1"/>
</dbReference>
<evidence type="ECO:0000313" key="2">
    <source>
        <dbReference type="EMBL" id="STI85277.1"/>
    </source>
</evidence>
<dbReference type="PANTHER" id="PTHR22916">
    <property type="entry name" value="GLYCOSYLTRANSFERASE"/>
    <property type="match status" value="1"/>
</dbReference>